<name>A0A6A6WI26_9PEZI</name>
<dbReference type="GeneID" id="54481078"/>
<dbReference type="GO" id="GO:1990879">
    <property type="term" value="C:CST complex"/>
    <property type="evidence" value="ECO:0007669"/>
    <property type="project" value="InterPro"/>
</dbReference>
<evidence type="ECO:0008006" key="3">
    <source>
        <dbReference type="Google" id="ProtNLM"/>
    </source>
</evidence>
<sequence>MNTTGTGSRLILLPDLDLCRVGDKVRLLGCVEHYDTKTASLVLGYSHQLPHRRRQIRYLANVEISHVLEDVRSFGLQIGTWVNVIGFVKDTSGEKEIPGMDMSSSGLSALQKGVQATMAWEAREVRLDDYERAVRMRTHAT</sequence>
<dbReference type="Proteomes" id="UP000799437">
    <property type="component" value="Unassembled WGS sequence"/>
</dbReference>
<dbReference type="GO" id="GO:0016233">
    <property type="term" value="P:telomere capping"/>
    <property type="evidence" value="ECO:0007669"/>
    <property type="project" value="InterPro"/>
</dbReference>
<protein>
    <recommendedName>
        <fullName evidence="3">CST complex subunit Ten1</fullName>
    </recommendedName>
</protein>
<keyword evidence="2" id="KW-1185">Reference proteome</keyword>
<organism evidence="1 2">
    <name type="scientific">Pseudovirgaria hyperparasitica</name>
    <dbReference type="NCBI Taxonomy" id="470096"/>
    <lineage>
        <taxon>Eukaryota</taxon>
        <taxon>Fungi</taxon>
        <taxon>Dikarya</taxon>
        <taxon>Ascomycota</taxon>
        <taxon>Pezizomycotina</taxon>
        <taxon>Dothideomycetes</taxon>
        <taxon>Dothideomycetes incertae sedis</taxon>
        <taxon>Acrospermales</taxon>
        <taxon>Acrospermaceae</taxon>
        <taxon>Pseudovirgaria</taxon>
    </lineage>
</organism>
<dbReference type="OrthoDB" id="5275361at2759"/>
<dbReference type="AlphaFoldDB" id="A0A6A6WI26"/>
<dbReference type="Gene3D" id="2.40.50.140">
    <property type="entry name" value="Nucleic acid-binding proteins"/>
    <property type="match status" value="1"/>
</dbReference>
<reference evidence="1" key="1">
    <citation type="journal article" date="2020" name="Stud. Mycol.">
        <title>101 Dothideomycetes genomes: a test case for predicting lifestyles and emergence of pathogens.</title>
        <authorList>
            <person name="Haridas S."/>
            <person name="Albert R."/>
            <person name="Binder M."/>
            <person name="Bloem J."/>
            <person name="Labutti K."/>
            <person name="Salamov A."/>
            <person name="Andreopoulos B."/>
            <person name="Baker S."/>
            <person name="Barry K."/>
            <person name="Bills G."/>
            <person name="Bluhm B."/>
            <person name="Cannon C."/>
            <person name="Castanera R."/>
            <person name="Culley D."/>
            <person name="Daum C."/>
            <person name="Ezra D."/>
            <person name="Gonzalez J."/>
            <person name="Henrissat B."/>
            <person name="Kuo A."/>
            <person name="Liang C."/>
            <person name="Lipzen A."/>
            <person name="Lutzoni F."/>
            <person name="Magnuson J."/>
            <person name="Mondo S."/>
            <person name="Nolan M."/>
            <person name="Ohm R."/>
            <person name="Pangilinan J."/>
            <person name="Park H.-J."/>
            <person name="Ramirez L."/>
            <person name="Alfaro M."/>
            <person name="Sun H."/>
            <person name="Tritt A."/>
            <person name="Yoshinaga Y."/>
            <person name="Zwiers L.-H."/>
            <person name="Turgeon B."/>
            <person name="Goodwin S."/>
            <person name="Spatafora J."/>
            <person name="Crous P."/>
            <person name="Grigoriev I."/>
        </authorList>
    </citation>
    <scope>NUCLEOTIDE SEQUENCE</scope>
    <source>
        <strain evidence="1">CBS 121739</strain>
    </source>
</reference>
<dbReference type="GO" id="GO:0043047">
    <property type="term" value="F:single-stranded telomeric DNA binding"/>
    <property type="evidence" value="ECO:0007669"/>
    <property type="project" value="InterPro"/>
</dbReference>
<dbReference type="EMBL" id="ML996565">
    <property type="protein sequence ID" value="KAF2762452.1"/>
    <property type="molecule type" value="Genomic_DNA"/>
</dbReference>
<dbReference type="InterPro" id="IPR012340">
    <property type="entry name" value="NA-bd_OB-fold"/>
</dbReference>
<dbReference type="Pfam" id="PF12658">
    <property type="entry name" value="Ten1"/>
    <property type="match status" value="1"/>
</dbReference>
<evidence type="ECO:0000313" key="1">
    <source>
        <dbReference type="EMBL" id="KAF2762452.1"/>
    </source>
</evidence>
<proteinExistence type="predicted"/>
<evidence type="ECO:0000313" key="2">
    <source>
        <dbReference type="Proteomes" id="UP000799437"/>
    </source>
</evidence>
<dbReference type="RefSeq" id="XP_033604903.1">
    <property type="nucleotide sequence ID" value="XM_033740024.1"/>
</dbReference>
<accession>A0A6A6WI26</accession>
<dbReference type="InterPro" id="IPR024222">
    <property type="entry name" value="Ten1_fungal"/>
</dbReference>
<gene>
    <name evidence="1" type="ORF">EJ05DRAFT_2378</name>
</gene>